<dbReference type="InterPro" id="IPR050621">
    <property type="entry name" value="Tudor_domain_containing"/>
</dbReference>
<dbReference type="SUPFAM" id="SSF63748">
    <property type="entry name" value="Tudor/PWWP/MBT"/>
    <property type="match status" value="2"/>
</dbReference>
<feature type="region of interest" description="Disordered" evidence="6">
    <location>
        <begin position="91"/>
        <end position="129"/>
    </location>
</feature>
<evidence type="ECO:0000256" key="4">
    <source>
        <dbReference type="ARBA" id="ARBA00022871"/>
    </source>
</evidence>
<evidence type="ECO:0000259" key="7">
    <source>
        <dbReference type="PROSITE" id="PS50137"/>
    </source>
</evidence>
<feature type="domain" description="Tudor" evidence="8">
    <location>
        <begin position="559"/>
        <end position="617"/>
    </location>
</feature>
<evidence type="ECO:0000313" key="10">
    <source>
        <dbReference type="EMBL" id="KDR21574.1"/>
    </source>
</evidence>
<organism evidence="10 11">
    <name type="scientific">Zootermopsis nevadensis</name>
    <name type="common">Dampwood termite</name>
    <dbReference type="NCBI Taxonomy" id="136037"/>
    <lineage>
        <taxon>Eukaryota</taxon>
        <taxon>Metazoa</taxon>
        <taxon>Ecdysozoa</taxon>
        <taxon>Arthropoda</taxon>
        <taxon>Hexapoda</taxon>
        <taxon>Insecta</taxon>
        <taxon>Pterygota</taxon>
        <taxon>Neoptera</taxon>
        <taxon>Polyneoptera</taxon>
        <taxon>Dictyoptera</taxon>
        <taxon>Blattodea</taxon>
        <taxon>Blattoidea</taxon>
        <taxon>Termitoidae</taxon>
        <taxon>Termopsidae</taxon>
        <taxon>Zootermopsis</taxon>
    </lineage>
</organism>
<dbReference type="GO" id="GO:0003723">
    <property type="term" value="F:RNA binding"/>
    <property type="evidence" value="ECO:0007669"/>
    <property type="project" value="UniProtKB-UniRule"/>
</dbReference>
<evidence type="ECO:0000256" key="6">
    <source>
        <dbReference type="SAM" id="MobiDB-lite"/>
    </source>
</evidence>
<dbReference type="FunFam" id="2.30.30.140:FF:000018">
    <property type="entry name" value="Serine/threonine-protein kinase 31"/>
    <property type="match status" value="1"/>
</dbReference>
<dbReference type="InterPro" id="IPR014720">
    <property type="entry name" value="dsRBD_dom"/>
</dbReference>
<dbReference type="InParanoid" id="A0A067RPA3"/>
<evidence type="ECO:0000256" key="3">
    <source>
        <dbReference type="ARBA" id="ARBA00022737"/>
    </source>
</evidence>
<dbReference type="eggNOG" id="KOG2039">
    <property type="taxonomic scope" value="Eukaryota"/>
</dbReference>
<comment type="subcellular location">
    <subcellularLocation>
        <location evidence="1">Cytoplasm</location>
    </subcellularLocation>
</comment>
<evidence type="ECO:0000256" key="1">
    <source>
        <dbReference type="ARBA" id="ARBA00004496"/>
    </source>
</evidence>
<dbReference type="PROSITE" id="PS50304">
    <property type="entry name" value="TUDOR"/>
    <property type="match status" value="2"/>
</dbReference>
<feature type="domain" description="Tudor" evidence="8">
    <location>
        <begin position="753"/>
        <end position="813"/>
    </location>
</feature>
<gene>
    <name evidence="10" type="ORF">L798_01728</name>
</gene>
<dbReference type="PROSITE" id="PS51644">
    <property type="entry name" value="HTH_OST"/>
    <property type="match status" value="1"/>
</dbReference>
<dbReference type="FunCoup" id="A0A067RPA3">
    <property type="interactions" value="106"/>
</dbReference>
<dbReference type="InterPro" id="IPR035437">
    <property type="entry name" value="SNase_OB-fold_sf"/>
</dbReference>
<sequence>MVETDRDQVISTLRSCLLSVKGEISVGNLDRDYKMLVGSRIPYQKLGFENLELFLKSVPDVIISRGRGGEMIVNAIPNKNTEHLAALISKQKSTSKRHKDTLRYVPPRRTAASSWRPPKSDISVRTSKRCTRDSVQMPLCVTVNNHPDSVKFPLKKDSRVVSFAHSPSPEPQSTHQQPASSSNGSSGCGGGKHSYSAFEKPPRFLRLSQPENIPYSKPVPYPAVSKSKSQDRLVQGILVTGNSAKNENMMLNLNRTEVTDSRAASNTYDVTSPRDHTKTSPLTPLHARLNVAEQKTPKVQVMLPLNEQFTRVSLGGEDFIKQLDNFAQSKGMSTPTYKIIPRMSDGKQYYSSSVKIDGISISSYPDERSSPGEAMHLVAKQALEVLQSHIKESGSGGTQDENTVMTRISHIVGGNRFGMWSTQIRIDYYERYNENLPDDWLTIMERCPLVSLDHVAQNRTIITPNLLASPTESARRSIEAPALSMEASLSQLSVSPIQPSVPESIAFPQEDAWDMYITCGNSTNKIWGRLIGEEYSVKYENLATDMEIFYMGQTNVAANPEIGSFYAIKMDDCWHRVKLVEIEETRTEGRVFYIDHGDEEDVLLNQLHTLERRFSTLPAQAIRCFLWGLEDFADDPNVAHHITDTILGRTLVASIKSLPNPTKSGVGIVLFDTSTDEDLNMNTVLVENISKDAVAPHLPSEGNVEEVYISHVTDTGDVFLQFESYNYLHSLLCSVIESGIKQDRILKGSDAHSPDPSRLYLARYHEDGNWYRAAITKKLNGQREVEVMFVDFGNTEVMNPSELVLLETLKKSLAEFPHQAIKVHLYNVPCSSFSERMVLRVRELVPFDECVLVKTVSARTPNRIPMVEIFKRIKPDNLLVSINNTLALDPDLK</sequence>
<dbReference type="InterPro" id="IPR025605">
    <property type="entry name" value="OST-HTH/LOTUS_dom"/>
</dbReference>
<dbReference type="PANTHER" id="PTHR22948">
    <property type="entry name" value="TUDOR DOMAIN CONTAINING PROTEIN"/>
    <property type="match status" value="1"/>
</dbReference>
<dbReference type="Gene3D" id="2.40.50.90">
    <property type="match status" value="2"/>
</dbReference>
<dbReference type="PANTHER" id="PTHR22948:SF29">
    <property type="entry name" value="FI02030P-RELATED"/>
    <property type="match status" value="1"/>
</dbReference>
<name>A0A067RPA3_ZOONE</name>
<evidence type="ECO:0000256" key="5">
    <source>
        <dbReference type="PROSITE-ProRule" id="PRU00266"/>
    </source>
</evidence>
<dbReference type="OMA" id="LYQLENW"/>
<reference evidence="10 11" key="1">
    <citation type="journal article" date="2014" name="Nat. Commun.">
        <title>Molecular traces of alternative social organization in a termite genome.</title>
        <authorList>
            <person name="Terrapon N."/>
            <person name="Li C."/>
            <person name="Robertson H.M."/>
            <person name="Ji L."/>
            <person name="Meng X."/>
            <person name="Booth W."/>
            <person name="Chen Z."/>
            <person name="Childers C.P."/>
            <person name="Glastad K.M."/>
            <person name="Gokhale K."/>
            <person name="Gowin J."/>
            <person name="Gronenberg W."/>
            <person name="Hermansen R.A."/>
            <person name="Hu H."/>
            <person name="Hunt B.G."/>
            <person name="Huylmans A.K."/>
            <person name="Khalil S.M."/>
            <person name="Mitchell R.D."/>
            <person name="Munoz-Torres M.C."/>
            <person name="Mustard J.A."/>
            <person name="Pan H."/>
            <person name="Reese J.T."/>
            <person name="Scharf M.E."/>
            <person name="Sun F."/>
            <person name="Vogel H."/>
            <person name="Xiao J."/>
            <person name="Yang W."/>
            <person name="Yang Z."/>
            <person name="Yang Z."/>
            <person name="Zhou J."/>
            <person name="Zhu J."/>
            <person name="Brent C.S."/>
            <person name="Elsik C.G."/>
            <person name="Goodisman M.A."/>
            <person name="Liberles D.A."/>
            <person name="Roe R.M."/>
            <person name="Vargo E.L."/>
            <person name="Vilcinskas A."/>
            <person name="Wang J."/>
            <person name="Bornberg-Bauer E."/>
            <person name="Korb J."/>
            <person name="Zhang G."/>
            <person name="Liebig J."/>
        </authorList>
    </citation>
    <scope>NUCLEOTIDE SEQUENCE [LARGE SCALE GENOMIC DNA]</scope>
    <source>
        <tissue evidence="10">Whole organism</tissue>
    </source>
</reference>
<keyword evidence="11" id="KW-1185">Reference proteome</keyword>
<evidence type="ECO:0000256" key="2">
    <source>
        <dbReference type="ARBA" id="ARBA00022490"/>
    </source>
</evidence>
<dbReference type="InterPro" id="IPR041966">
    <property type="entry name" value="LOTUS-like"/>
</dbReference>
<dbReference type="AlphaFoldDB" id="A0A067RPA3"/>
<dbReference type="CDD" id="cd09972">
    <property type="entry name" value="LOTUS_TDRD_OSKAR"/>
    <property type="match status" value="1"/>
</dbReference>
<dbReference type="PROSITE" id="PS50137">
    <property type="entry name" value="DS_RBD"/>
    <property type="match status" value="1"/>
</dbReference>
<evidence type="ECO:0000259" key="9">
    <source>
        <dbReference type="PROSITE" id="PS51644"/>
    </source>
</evidence>
<proteinExistence type="predicted"/>
<dbReference type="Proteomes" id="UP000027135">
    <property type="component" value="Unassembled WGS sequence"/>
</dbReference>
<dbReference type="GO" id="GO:0030719">
    <property type="term" value="P:P granule organization"/>
    <property type="evidence" value="ECO:0007669"/>
    <property type="project" value="TreeGrafter"/>
</dbReference>
<dbReference type="Gene3D" id="3.30.160.20">
    <property type="match status" value="1"/>
</dbReference>
<dbReference type="Gene3D" id="2.30.30.140">
    <property type="match status" value="2"/>
</dbReference>
<keyword evidence="4" id="KW-0744">Spermatogenesis</keyword>
<evidence type="ECO:0000259" key="8">
    <source>
        <dbReference type="PROSITE" id="PS50304"/>
    </source>
</evidence>
<keyword evidence="4" id="KW-0221">Differentiation</keyword>
<dbReference type="Pfam" id="PF12872">
    <property type="entry name" value="OST-HTH"/>
    <property type="match status" value="1"/>
</dbReference>
<dbReference type="Gene3D" id="3.30.420.610">
    <property type="entry name" value="LOTUS domain-like"/>
    <property type="match status" value="1"/>
</dbReference>
<dbReference type="STRING" id="136037.A0A067RPA3"/>
<feature type="domain" description="HTH OST-type" evidence="9">
    <location>
        <begin position="5"/>
        <end position="77"/>
    </location>
</feature>
<accession>A0A067RPA3</accession>
<keyword evidence="2" id="KW-0963">Cytoplasm</keyword>
<dbReference type="GO" id="GO:0034587">
    <property type="term" value="P:piRNA processing"/>
    <property type="evidence" value="ECO:0007669"/>
    <property type="project" value="TreeGrafter"/>
</dbReference>
<evidence type="ECO:0000313" key="11">
    <source>
        <dbReference type="Proteomes" id="UP000027135"/>
    </source>
</evidence>
<dbReference type="SUPFAM" id="SSF54768">
    <property type="entry name" value="dsRNA-binding domain-like"/>
    <property type="match status" value="1"/>
</dbReference>
<protein>
    <submittedName>
        <fullName evidence="10">Tudor domain-containing protein 7</fullName>
    </submittedName>
</protein>
<dbReference type="InterPro" id="IPR002999">
    <property type="entry name" value="Tudor"/>
</dbReference>
<dbReference type="SMART" id="SM00333">
    <property type="entry name" value="TUDOR"/>
    <property type="match status" value="2"/>
</dbReference>
<dbReference type="Pfam" id="PF00567">
    <property type="entry name" value="TUDOR"/>
    <property type="match status" value="2"/>
</dbReference>
<dbReference type="EMBL" id="KK852549">
    <property type="protein sequence ID" value="KDR21574.1"/>
    <property type="molecule type" value="Genomic_DNA"/>
</dbReference>
<keyword evidence="3" id="KW-0677">Repeat</keyword>
<keyword evidence="5" id="KW-0694">RNA-binding</keyword>
<dbReference type="GO" id="GO:0007283">
    <property type="term" value="P:spermatogenesis"/>
    <property type="evidence" value="ECO:0007669"/>
    <property type="project" value="UniProtKB-KW"/>
</dbReference>
<feature type="region of interest" description="Disordered" evidence="6">
    <location>
        <begin position="162"/>
        <end position="195"/>
    </location>
</feature>
<feature type="domain" description="DRBM" evidence="7">
    <location>
        <begin position="318"/>
        <end position="388"/>
    </location>
</feature>
<dbReference type="GO" id="GO:0043186">
    <property type="term" value="C:P granule"/>
    <property type="evidence" value="ECO:0007669"/>
    <property type="project" value="TreeGrafter"/>
</dbReference>